<dbReference type="EMBL" id="JASPKY010000156">
    <property type="protein sequence ID" value="KAK9729883.1"/>
    <property type="molecule type" value="Genomic_DNA"/>
</dbReference>
<dbReference type="AlphaFoldDB" id="A0AAW1L799"/>
<dbReference type="GO" id="GO:0005549">
    <property type="term" value="F:odorant binding"/>
    <property type="evidence" value="ECO:0007669"/>
    <property type="project" value="InterPro"/>
</dbReference>
<dbReference type="GO" id="GO:0007165">
    <property type="term" value="P:signal transduction"/>
    <property type="evidence" value="ECO:0007669"/>
    <property type="project" value="UniProtKB-KW"/>
</dbReference>
<evidence type="ECO:0000256" key="8">
    <source>
        <dbReference type="ARBA" id="ARBA00023170"/>
    </source>
</evidence>
<evidence type="ECO:0000256" key="9">
    <source>
        <dbReference type="ARBA" id="ARBA00023224"/>
    </source>
</evidence>
<evidence type="ECO:0000256" key="10">
    <source>
        <dbReference type="SAM" id="Phobius"/>
    </source>
</evidence>
<comment type="caution">
    <text evidence="11">The sequence shown here is derived from an EMBL/GenBank/DDBJ whole genome shotgun (WGS) entry which is preliminary data.</text>
</comment>
<keyword evidence="9" id="KW-0807">Transducer</keyword>
<evidence type="ECO:0000256" key="5">
    <source>
        <dbReference type="ARBA" id="ARBA00022725"/>
    </source>
</evidence>
<dbReference type="Proteomes" id="UP001458880">
    <property type="component" value="Unassembled WGS sequence"/>
</dbReference>
<keyword evidence="7 10" id="KW-0472">Membrane</keyword>
<dbReference type="InterPro" id="IPR004117">
    <property type="entry name" value="7tm6_olfct_rcpt"/>
</dbReference>
<keyword evidence="3" id="KW-0716">Sensory transduction</keyword>
<evidence type="ECO:0000256" key="7">
    <source>
        <dbReference type="ARBA" id="ARBA00023136"/>
    </source>
</evidence>
<evidence type="ECO:0000313" key="11">
    <source>
        <dbReference type="EMBL" id="KAK9729883.1"/>
    </source>
</evidence>
<protein>
    <submittedName>
        <fullName evidence="11">7tm Odorant receptor</fullName>
    </submittedName>
</protein>
<evidence type="ECO:0000256" key="3">
    <source>
        <dbReference type="ARBA" id="ARBA00022606"/>
    </source>
</evidence>
<accession>A0AAW1L799</accession>
<dbReference type="GO" id="GO:0004984">
    <property type="term" value="F:olfactory receptor activity"/>
    <property type="evidence" value="ECO:0007669"/>
    <property type="project" value="InterPro"/>
</dbReference>
<evidence type="ECO:0000256" key="6">
    <source>
        <dbReference type="ARBA" id="ARBA00022989"/>
    </source>
</evidence>
<keyword evidence="4 10" id="KW-0812">Transmembrane</keyword>
<keyword evidence="2" id="KW-1003">Cell membrane</keyword>
<reference evidence="11 12" key="1">
    <citation type="journal article" date="2024" name="BMC Genomics">
        <title>De novo assembly and annotation of Popillia japonica's genome with initial clues to its potential as an invasive pest.</title>
        <authorList>
            <person name="Cucini C."/>
            <person name="Boschi S."/>
            <person name="Funari R."/>
            <person name="Cardaioli E."/>
            <person name="Iannotti N."/>
            <person name="Marturano G."/>
            <person name="Paoli F."/>
            <person name="Bruttini M."/>
            <person name="Carapelli A."/>
            <person name="Frati F."/>
            <person name="Nardi F."/>
        </authorList>
    </citation>
    <scope>NUCLEOTIDE SEQUENCE [LARGE SCALE GENOMIC DNA]</scope>
    <source>
        <strain evidence="11">DMR45628</strain>
    </source>
</reference>
<evidence type="ECO:0000256" key="1">
    <source>
        <dbReference type="ARBA" id="ARBA00004651"/>
    </source>
</evidence>
<evidence type="ECO:0000256" key="2">
    <source>
        <dbReference type="ARBA" id="ARBA00022475"/>
    </source>
</evidence>
<organism evidence="11 12">
    <name type="scientific">Popillia japonica</name>
    <name type="common">Japanese beetle</name>
    <dbReference type="NCBI Taxonomy" id="7064"/>
    <lineage>
        <taxon>Eukaryota</taxon>
        <taxon>Metazoa</taxon>
        <taxon>Ecdysozoa</taxon>
        <taxon>Arthropoda</taxon>
        <taxon>Hexapoda</taxon>
        <taxon>Insecta</taxon>
        <taxon>Pterygota</taxon>
        <taxon>Neoptera</taxon>
        <taxon>Endopterygota</taxon>
        <taxon>Coleoptera</taxon>
        <taxon>Polyphaga</taxon>
        <taxon>Scarabaeiformia</taxon>
        <taxon>Scarabaeidae</taxon>
        <taxon>Rutelinae</taxon>
        <taxon>Popillia</taxon>
    </lineage>
</organism>
<evidence type="ECO:0000256" key="4">
    <source>
        <dbReference type="ARBA" id="ARBA00022692"/>
    </source>
</evidence>
<name>A0AAW1L799_POPJA</name>
<evidence type="ECO:0000313" key="12">
    <source>
        <dbReference type="Proteomes" id="UP001458880"/>
    </source>
</evidence>
<sequence length="113" mass="12966">MSRLMLIDFAVASMQMATLGLQMIVSGVGWQQMFALEFLIAMLIQLFLFYWHANEIMLQSVEVAKAIWESDWFEYSEDIKKSLVLVILRCQKPLTLSVGPGLNTAKISKSLWY</sequence>
<comment type="subcellular location">
    <subcellularLocation>
        <location evidence="1">Cell membrane</location>
        <topology evidence="1">Multi-pass membrane protein</topology>
    </subcellularLocation>
</comment>
<keyword evidence="5" id="KW-0552">Olfaction</keyword>
<dbReference type="Pfam" id="PF02949">
    <property type="entry name" value="7tm_6"/>
    <property type="match status" value="1"/>
</dbReference>
<dbReference type="PANTHER" id="PTHR21137:SF3">
    <property type="entry name" value="ODORANT RECEPTOR 30A-RELATED"/>
    <property type="match status" value="1"/>
</dbReference>
<keyword evidence="12" id="KW-1185">Reference proteome</keyword>
<dbReference type="GO" id="GO:0005886">
    <property type="term" value="C:plasma membrane"/>
    <property type="evidence" value="ECO:0007669"/>
    <property type="project" value="UniProtKB-SubCell"/>
</dbReference>
<keyword evidence="8 11" id="KW-0675">Receptor</keyword>
<keyword evidence="6 10" id="KW-1133">Transmembrane helix</keyword>
<gene>
    <name evidence="11" type="ORF">QE152_g15699</name>
</gene>
<feature type="transmembrane region" description="Helical" evidence="10">
    <location>
        <begin position="30"/>
        <end position="51"/>
    </location>
</feature>
<dbReference type="PANTHER" id="PTHR21137">
    <property type="entry name" value="ODORANT RECEPTOR"/>
    <property type="match status" value="1"/>
</dbReference>
<proteinExistence type="predicted"/>